<organism evidence="1 2">
    <name type="scientific">Cronartium quercuum f. sp. fusiforme G11</name>
    <dbReference type="NCBI Taxonomy" id="708437"/>
    <lineage>
        <taxon>Eukaryota</taxon>
        <taxon>Fungi</taxon>
        <taxon>Dikarya</taxon>
        <taxon>Basidiomycota</taxon>
        <taxon>Pucciniomycotina</taxon>
        <taxon>Pucciniomycetes</taxon>
        <taxon>Pucciniales</taxon>
        <taxon>Coleosporiaceae</taxon>
        <taxon>Cronartium</taxon>
    </lineage>
</organism>
<gene>
    <name evidence="1" type="ORF">CROQUDRAFT_100198</name>
</gene>
<evidence type="ECO:0000313" key="2">
    <source>
        <dbReference type="Proteomes" id="UP000886653"/>
    </source>
</evidence>
<comment type="caution">
    <text evidence="1">The sequence shown here is derived from an EMBL/GenBank/DDBJ whole genome shotgun (WGS) entry which is preliminary data.</text>
</comment>
<reference evidence="1" key="1">
    <citation type="submission" date="2013-11" db="EMBL/GenBank/DDBJ databases">
        <title>Genome sequence of the fusiform rust pathogen reveals effectors for host alternation and coevolution with pine.</title>
        <authorList>
            <consortium name="DOE Joint Genome Institute"/>
            <person name="Smith K."/>
            <person name="Pendleton A."/>
            <person name="Kubisiak T."/>
            <person name="Anderson C."/>
            <person name="Salamov A."/>
            <person name="Aerts A."/>
            <person name="Riley R."/>
            <person name="Clum A."/>
            <person name="Lindquist E."/>
            <person name="Ence D."/>
            <person name="Campbell M."/>
            <person name="Kronenberg Z."/>
            <person name="Feau N."/>
            <person name="Dhillon B."/>
            <person name="Hamelin R."/>
            <person name="Burleigh J."/>
            <person name="Smith J."/>
            <person name="Yandell M."/>
            <person name="Nelson C."/>
            <person name="Grigoriev I."/>
            <person name="Davis J."/>
        </authorList>
    </citation>
    <scope>NUCLEOTIDE SEQUENCE</scope>
    <source>
        <strain evidence="1">G11</strain>
    </source>
</reference>
<dbReference type="AlphaFoldDB" id="A0A9P6N7F9"/>
<accession>A0A9P6N7F9</accession>
<proteinExistence type="predicted"/>
<protein>
    <submittedName>
        <fullName evidence="1">Uncharacterized protein</fullName>
    </submittedName>
</protein>
<evidence type="ECO:0000313" key="1">
    <source>
        <dbReference type="EMBL" id="KAG0140382.1"/>
    </source>
</evidence>
<sequence length="65" mass="7481">MDPRWQEEAVNWQAKRHSQNSIIKDLTSTYRGPLYPSEWSQSSVNKWRFIGAMSNGSLKHTEAGS</sequence>
<dbReference type="Proteomes" id="UP000886653">
    <property type="component" value="Unassembled WGS sequence"/>
</dbReference>
<keyword evidence="2" id="KW-1185">Reference proteome</keyword>
<dbReference type="EMBL" id="MU167449">
    <property type="protein sequence ID" value="KAG0140382.1"/>
    <property type="molecule type" value="Genomic_DNA"/>
</dbReference>
<name>A0A9P6N7F9_9BASI</name>